<dbReference type="PANTHER" id="PTHR35585">
    <property type="entry name" value="HHE DOMAIN PROTEIN (AFU_ORTHOLOGUE AFUA_4G00730)"/>
    <property type="match status" value="1"/>
</dbReference>
<proteinExistence type="predicted"/>
<keyword evidence="3" id="KW-1185">Reference proteome</keyword>
<feature type="non-terminal residue" evidence="2">
    <location>
        <position position="1"/>
    </location>
</feature>
<reference evidence="2" key="1">
    <citation type="submission" date="2021-06" db="EMBL/GenBank/DDBJ databases">
        <authorList>
            <person name="Kallberg Y."/>
            <person name="Tangrot J."/>
            <person name="Rosling A."/>
        </authorList>
    </citation>
    <scope>NUCLEOTIDE SEQUENCE</scope>
    <source>
        <strain evidence="2">MA453B</strain>
    </source>
</reference>
<dbReference type="OrthoDB" id="9983919at2759"/>
<protein>
    <submittedName>
        <fullName evidence="2">5641_t:CDS:1</fullName>
    </submittedName>
</protein>
<comment type="caution">
    <text evidence="2">The sequence shown here is derived from an EMBL/GenBank/DDBJ whole genome shotgun (WGS) entry which is preliminary data.</text>
</comment>
<feature type="region of interest" description="Disordered" evidence="1">
    <location>
        <begin position="53"/>
        <end position="75"/>
    </location>
</feature>
<evidence type="ECO:0000256" key="1">
    <source>
        <dbReference type="SAM" id="MobiDB-lite"/>
    </source>
</evidence>
<name>A0A9N9NGW9_9GLOM</name>
<dbReference type="PANTHER" id="PTHR35585:SF1">
    <property type="entry name" value="HHE DOMAIN PROTEIN (AFU_ORTHOLOGUE AFUA_4G00730)"/>
    <property type="match status" value="1"/>
</dbReference>
<sequence length="103" mass="11868">LDQKKVTEEGYETLIKRIIEEFEHHVQEEENDVYPKLKSCLADDVLMKEGEKYEKTRHTVPTRPHPSAPDRPPLETVAGMAQAPIDKGLDQVREFVETNRGKI</sequence>
<accession>A0A9N9NGW9</accession>
<dbReference type="Proteomes" id="UP000789405">
    <property type="component" value="Unassembled WGS sequence"/>
</dbReference>
<dbReference type="AlphaFoldDB" id="A0A9N9NGW9"/>
<evidence type="ECO:0000313" key="2">
    <source>
        <dbReference type="EMBL" id="CAG8733188.1"/>
    </source>
</evidence>
<dbReference type="EMBL" id="CAJVPY010012300">
    <property type="protein sequence ID" value="CAG8733188.1"/>
    <property type="molecule type" value="Genomic_DNA"/>
</dbReference>
<gene>
    <name evidence="2" type="ORF">DERYTH_LOCUS15308</name>
</gene>
<evidence type="ECO:0000313" key="3">
    <source>
        <dbReference type="Proteomes" id="UP000789405"/>
    </source>
</evidence>
<organism evidence="2 3">
    <name type="scientific">Dentiscutata erythropus</name>
    <dbReference type="NCBI Taxonomy" id="1348616"/>
    <lineage>
        <taxon>Eukaryota</taxon>
        <taxon>Fungi</taxon>
        <taxon>Fungi incertae sedis</taxon>
        <taxon>Mucoromycota</taxon>
        <taxon>Glomeromycotina</taxon>
        <taxon>Glomeromycetes</taxon>
        <taxon>Diversisporales</taxon>
        <taxon>Gigasporaceae</taxon>
        <taxon>Dentiscutata</taxon>
    </lineage>
</organism>